<name>A0A3M4K4I4_9PSED</name>
<comment type="caution">
    <text evidence="9">The sequence shown here is derived from an EMBL/GenBank/DDBJ whole genome shotgun (WGS) entry which is preliminary data.</text>
</comment>
<dbReference type="PANTHER" id="PTHR42718:SF46">
    <property type="entry name" value="BLR6921 PROTEIN"/>
    <property type="match status" value="1"/>
</dbReference>
<feature type="transmembrane region" description="Helical" evidence="7">
    <location>
        <begin position="179"/>
        <end position="200"/>
    </location>
</feature>
<evidence type="ECO:0000259" key="8">
    <source>
        <dbReference type="PROSITE" id="PS50850"/>
    </source>
</evidence>
<evidence type="ECO:0000313" key="9">
    <source>
        <dbReference type="EMBL" id="RMQ23943.1"/>
    </source>
</evidence>
<comment type="subcellular location">
    <subcellularLocation>
        <location evidence="1">Cell membrane</location>
        <topology evidence="1">Multi-pass membrane protein</topology>
    </subcellularLocation>
</comment>
<feature type="transmembrane region" description="Helical" evidence="7">
    <location>
        <begin position="207"/>
        <end position="226"/>
    </location>
</feature>
<dbReference type="SUPFAM" id="SSF103473">
    <property type="entry name" value="MFS general substrate transporter"/>
    <property type="match status" value="1"/>
</dbReference>
<dbReference type="PROSITE" id="PS50850">
    <property type="entry name" value="MFS"/>
    <property type="match status" value="1"/>
</dbReference>
<evidence type="ECO:0000256" key="4">
    <source>
        <dbReference type="ARBA" id="ARBA00022692"/>
    </source>
</evidence>
<dbReference type="Pfam" id="PF07690">
    <property type="entry name" value="MFS_1"/>
    <property type="match status" value="1"/>
</dbReference>
<dbReference type="Gene3D" id="1.20.1720.10">
    <property type="entry name" value="Multidrug resistance protein D"/>
    <property type="match status" value="1"/>
</dbReference>
<organism evidence="9 10">
    <name type="scientific">Pseudomonas syringae pv. delphinii</name>
    <dbReference type="NCBI Taxonomy" id="192088"/>
    <lineage>
        <taxon>Bacteria</taxon>
        <taxon>Pseudomonadati</taxon>
        <taxon>Pseudomonadota</taxon>
        <taxon>Gammaproteobacteria</taxon>
        <taxon>Pseudomonadales</taxon>
        <taxon>Pseudomonadaceae</taxon>
        <taxon>Pseudomonas</taxon>
    </lineage>
</organism>
<keyword evidence="2" id="KW-0813">Transport</keyword>
<dbReference type="AlphaFoldDB" id="A0A3M4K4I4"/>
<feature type="transmembrane region" description="Helical" evidence="7">
    <location>
        <begin position="142"/>
        <end position="167"/>
    </location>
</feature>
<feature type="domain" description="Major facilitator superfamily (MFS) profile" evidence="8">
    <location>
        <begin position="1"/>
        <end position="337"/>
    </location>
</feature>
<keyword evidence="6 7" id="KW-0472">Membrane</keyword>
<evidence type="ECO:0000256" key="7">
    <source>
        <dbReference type="SAM" id="Phobius"/>
    </source>
</evidence>
<dbReference type="GO" id="GO:0022857">
    <property type="term" value="F:transmembrane transporter activity"/>
    <property type="evidence" value="ECO:0007669"/>
    <property type="project" value="InterPro"/>
</dbReference>
<proteinExistence type="predicted"/>
<dbReference type="Gene3D" id="1.20.1250.20">
    <property type="entry name" value="MFS general substrate transporter like domains"/>
    <property type="match status" value="1"/>
</dbReference>
<feature type="transmembrane region" description="Helical" evidence="7">
    <location>
        <begin position="103"/>
        <end position="122"/>
    </location>
</feature>
<dbReference type="InterPro" id="IPR036259">
    <property type="entry name" value="MFS_trans_sf"/>
</dbReference>
<evidence type="ECO:0000256" key="6">
    <source>
        <dbReference type="ARBA" id="ARBA00023136"/>
    </source>
</evidence>
<dbReference type="GO" id="GO:0005886">
    <property type="term" value="C:plasma membrane"/>
    <property type="evidence" value="ECO:0007669"/>
    <property type="project" value="UniProtKB-SubCell"/>
</dbReference>
<protein>
    <submittedName>
        <fullName evidence="9">Drug resistance transporter, EmrB/QacA protein</fullName>
    </submittedName>
</protein>
<evidence type="ECO:0000256" key="3">
    <source>
        <dbReference type="ARBA" id="ARBA00022475"/>
    </source>
</evidence>
<feature type="transmembrane region" description="Helical" evidence="7">
    <location>
        <begin position="79"/>
        <end position="97"/>
    </location>
</feature>
<dbReference type="Proteomes" id="UP000269044">
    <property type="component" value="Unassembled WGS sequence"/>
</dbReference>
<keyword evidence="3" id="KW-1003">Cell membrane</keyword>
<evidence type="ECO:0000256" key="5">
    <source>
        <dbReference type="ARBA" id="ARBA00022989"/>
    </source>
</evidence>
<feature type="transmembrane region" description="Helical" evidence="7">
    <location>
        <begin position="307"/>
        <end position="332"/>
    </location>
</feature>
<evidence type="ECO:0000256" key="1">
    <source>
        <dbReference type="ARBA" id="ARBA00004651"/>
    </source>
</evidence>
<gene>
    <name evidence="9" type="ORF">ALQ08_02038</name>
</gene>
<feature type="transmembrane region" description="Helical" evidence="7">
    <location>
        <begin position="12"/>
        <end position="35"/>
    </location>
</feature>
<sequence>MLRAYPRSELVRIMGFITIPGLLGPLLGPTLGGWMVEYLSWHWIFLINIPVGLLGCYAVKHFIPDLPGGGRTHFDGIGFILFGAAMVLITIALEGLGELHLPHMRVVLLLFAGMGCLAAYWLRAGHIESPLFAPSLFRTRTFAVGIMGNLFARLGSGALPFLVPLLLQVALGYSPSQAGMSMLPLAAAGMFAKTVARWLIEHLGYRVILTSNTLLLGILLASLALVDGQTPYWILLIHLGLLGAVNSLQFTAMNTVTLIDLDDASAASGNSLLSVVAQLSLSLGVASAAALLGGFSEEVTSGEVSSVLGAFQLTFLSVGVLAMFAAGIFLQLPPKEVKEAKA</sequence>
<accession>A0A3M4K4I4</accession>
<dbReference type="EMBL" id="RBRA01000158">
    <property type="protein sequence ID" value="RMQ23943.1"/>
    <property type="molecule type" value="Genomic_DNA"/>
</dbReference>
<feature type="transmembrane region" description="Helical" evidence="7">
    <location>
        <begin position="272"/>
        <end position="295"/>
    </location>
</feature>
<keyword evidence="4 7" id="KW-0812">Transmembrane</keyword>
<feature type="transmembrane region" description="Helical" evidence="7">
    <location>
        <begin position="41"/>
        <end position="59"/>
    </location>
</feature>
<keyword evidence="5 7" id="KW-1133">Transmembrane helix</keyword>
<dbReference type="InterPro" id="IPR011701">
    <property type="entry name" value="MFS"/>
</dbReference>
<dbReference type="PANTHER" id="PTHR42718">
    <property type="entry name" value="MAJOR FACILITATOR SUPERFAMILY MULTIDRUG TRANSPORTER MFSC"/>
    <property type="match status" value="1"/>
</dbReference>
<feature type="transmembrane region" description="Helical" evidence="7">
    <location>
        <begin position="232"/>
        <end position="251"/>
    </location>
</feature>
<dbReference type="InterPro" id="IPR020846">
    <property type="entry name" value="MFS_dom"/>
</dbReference>
<reference evidence="9 10" key="1">
    <citation type="submission" date="2018-08" db="EMBL/GenBank/DDBJ databases">
        <title>Recombination of ecologically and evolutionarily significant loci maintains genetic cohesion in the Pseudomonas syringae species complex.</title>
        <authorList>
            <person name="Dillon M."/>
            <person name="Thakur S."/>
            <person name="Almeida R.N.D."/>
            <person name="Weir B.S."/>
            <person name="Guttman D.S."/>
        </authorList>
    </citation>
    <scope>NUCLEOTIDE SEQUENCE [LARGE SCALE GENOMIC DNA]</scope>
    <source>
        <strain evidence="9 10">ICMP 13052</strain>
    </source>
</reference>
<evidence type="ECO:0000313" key="10">
    <source>
        <dbReference type="Proteomes" id="UP000269044"/>
    </source>
</evidence>
<evidence type="ECO:0000256" key="2">
    <source>
        <dbReference type="ARBA" id="ARBA00022448"/>
    </source>
</evidence>